<dbReference type="EMBL" id="CP098242">
    <property type="protein sequence ID" value="WAW09302.1"/>
    <property type="molecule type" value="Genomic_DNA"/>
</dbReference>
<accession>A0A9E9LV55</accession>
<sequence>MRWFSHRTRIFFFAVIAFLVLTVVAIGILRAVSPELNLMEKIGLVDDEHLTTLRTRPYWTKLTEKQRDSLAPLEDVWDRITSARKKKWLEIAERMESMSPEERGRLKERIQMWANLTPEERKEARQNYLSARKLGVKDKSLQWLEYQNLPEEKKKELAATARKKRSIVNPKPEEEAPVAQPEPVEETKPPQKEELPDYWR</sequence>
<organism evidence="2 3">
    <name type="scientific">Oxalobacter vibrioformis</name>
    <dbReference type="NCBI Taxonomy" id="933080"/>
    <lineage>
        <taxon>Bacteria</taxon>
        <taxon>Pseudomonadati</taxon>
        <taxon>Pseudomonadota</taxon>
        <taxon>Betaproteobacteria</taxon>
        <taxon>Burkholderiales</taxon>
        <taxon>Oxalobacteraceae</taxon>
        <taxon>Oxalobacter</taxon>
    </lineage>
</organism>
<dbReference type="Proteomes" id="UP001156215">
    <property type="component" value="Chromosome"/>
</dbReference>
<keyword evidence="3" id="KW-1185">Reference proteome</keyword>
<protein>
    <submittedName>
        <fullName evidence="2">DUF3106 domain-containing protein</fullName>
    </submittedName>
</protein>
<feature type="region of interest" description="Disordered" evidence="1">
    <location>
        <begin position="154"/>
        <end position="200"/>
    </location>
</feature>
<proteinExistence type="predicted"/>
<feature type="compositionally biased region" description="Basic and acidic residues" evidence="1">
    <location>
        <begin position="185"/>
        <end position="200"/>
    </location>
</feature>
<gene>
    <name evidence="2" type="ORF">NB640_08515</name>
</gene>
<name>A0A9E9LV55_9BURK</name>
<dbReference type="RefSeq" id="WP_269308299.1">
    <property type="nucleotide sequence ID" value="NZ_CP098242.1"/>
</dbReference>
<evidence type="ECO:0000313" key="2">
    <source>
        <dbReference type="EMBL" id="WAW09302.1"/>
    </source>
</evidence>
<evidence type="ECO:0000256" key="1">
    <source>
        <dbReference type="SAM" id="MobiDB-lite"/>
    </source>
</evidence>
<dbReference type="AlphaFoldDB" id="A0A9E9LV55"/>
<dbReference type="InterPro" id="IPR021455">
    <property type="entry name" value="DUF3106"/>
</dbReference>
<dbReference type="KEGG" id="ovb:NB640_08515"/>
<dbReference type="Pfam" id="PF11304">
    <property type="entry name" value="DUF3106"/>
    <property type="match status" value="1"/>
</dbReference>
<evidence type="ECO:0000313" key="3">
    <source>
        <dbReference type="Proteomes" id="UP001156215"/>
    </source>
</evidence>
<reference evidence="2" key="1">
    <citation type="journal article" date="2022" name="Front. Microbiol.">
        <title>New perspectives on an old grouping: The genomic and phenotypic variability of Oxalobacter formigenes and the implications for calcium oxalate stone prevention.</title>
        <authorList>
            <person name="Chmiel J.A."/>
            <person name="Carr C."/>
            <person name="Stuivenberg G.A."/>
            <person name="Venema R."/>
            <person name="Chanyi R.M."/>
            <person name="Al K.F."/>
            <person name="Giguere D."/>
            <person name="Say H."/>
            <person name="Akouris P.P."/>
            <person name="Dominguez Romero S.A."/>
            <person name="Kwong A."/>
            <person name="Tai V."/>
            <person name="Koval S.F."/>
            <person name="Razvi H."/>
            <person name="Bjazevic J."/>
            <person name="Burton J.P."/>
        </authorList>
    </citation>
    <scope>NUCLEOTIDE SEQUENCE</scope>
    <source>
        <strain evidence="2">WoOx3</strain>
    </source>
</reference>